<proteinExistence type="predicted"/>
<sequence>MRGGGPAETAVVMAAGAACYFVYLVFRALQRAGDRREPTHIVIPPAQPPVGPPPGWYVDPQGATRWHDGHQWTDVVQHLPQPPSGP</sequence>
<comment type="caution">
    <text evidence="3">The sequence shown here is derived from an EMBL/GenBank/DDBJ whole genome shotgun (WGS) entry which is preliminary data.</text>
</comment>
<dbReference type="InterPro" id="IPR018929">
    <property type="entry name" value="DUF2510"/>
</dbReference>
<feature type="domain" description="DUF2510" evidence="2">
    <location>
        <begin position="54"/>
        <end position="84"/>
    </location>
</feature>
<reference evidence="3 4" key="1">
    <citation type="submission" date="2019-05" db="EMBL/GenBank/DDBJ databases">
        <title>Genomes sequences of two Nocardia cyriacigeorgica environmental isolates, type strains Nocardia asteroides ATCC 19247 and Nocardia cyriacigeorgica DSM 44484.</title>
        <authorList>
            <person name="Vautrin F."/>
            <person name="Bergeron E."/>
            <person name="Dubost A."/>
            <person name="Abrouk D."/>
            <person name="Rodriguez Nava V."/>
            <person name="Pujic P."/>
        </authorList>
    </citation>
    <scope>NUCLEOTIDE SEQUENCE [LARGE SCALE GENOMIC DNA]</scope>
    <source>
        <strain evidence="3 4">EML 446</strain>
    </source>
</reference>
<dbReference type="Proteomes" id="UP000306378">
    <property type="component" value="Unassembled WGS sequence"/>
</dbReference>
<keyword evidence="1" id="KW-0472">Membrane</keyword>
<evidence type="ECO:0000259" key="2">
    <source>
        <dbReference type="Pfam" id="PF10708"/>
    </source>
</evidence>
<feature type="transmembrane region" description="Helical" evidence="1">
    <location>
        <begin position="6"/>
        <end position="26"/>
    </location>
</feature>
<protein>
    <submittedName>
        <fullName evidence="3">DUF2510 domain-containing protein</fullName>
    </submittedName>
</protein>
<gene>
    <name evidence="3" type="ORF">FEK34_28385</name>
</gene>
<dbReference type="AlphaFoldDB" id="A0A5R8NEK3"/>
<organism evidence="3 4">
    <name type="scientific">Nocardia cyriacigeorgica</name>
    <dbReference type="NCBI Taxonomy" id="135487"/>
    <lineage>
        <taxon>Bacteria</taxon>
        <taxon>Bacillati</taxon>
        <taxon>Actinomycetota</taxon>
        <taxon>Actinomycetes</taxon>
        <taxon>Mycobacteriales</taxon>
        <taxon>Nocardiaceae</taxon>
        <taxon>Nocardia</taxon>
    </lineage>
</organism>
<name>A0A5R8NEK3_9NOCA</name>
<keyword evidence="1" id="KW-1133">Transmembrane helix</keyword>
<dbReference type="EMBL" id="VBUT01000014">
    <property type="protein sequence ID" value="TLF72967.1"/>
    <property type="molecule type" value="Genomic_DNA"/>
</dbReference>
<keyword evidence="1" id="KW-0812">Transmembrane</keyword>
<evidence type="ECO:0000313" key="4">
    <source>
        <dbReference type="Proteomes" id="UP000306378"/>
    </source>
</evidence>
<accession>A0A5R8NEK3</accession>
<evidence type="ECO:0000256" key="1">
    <source>
        <dbReference type="SAM" id="Phobius"/>
    </source>
</evidence>
<evidence type="ECO:0000313" key="3">
    <source>
        <dbReference type="EMBL" id="TLF72967.1"/>
    </source>
</evidence>
<dbReference type="Pfam" id="PF10708">
    <property type="entry name" value="DUF2510"/>
    <property type="match status" value="1"/>
</dbReference>
<dbReference type="PROSITE" id="PS51257">
    <property type="entry name" value="PROKAR_LIPOPROTEIN"/>
    <property type="match status" value="1"/>
</dbReference>